<protein>
    <recommendedName>
        <fullName evidence="2">ASPIC/UnbV domain-containing protein</fullName>
    </recommendedName>
</protein>
<reference evidence="1" key="1">
    <citation type="submission" date="2018-06" db="EMBL/GenBank/DDBJ databases">
        <authorList>
            <person name="Zhirakovskaya E."/>
        </authorList>
    </citation>
    <scope>NUCLEOTIDE SEQUENCE</scope>
</reference>
<evidence type="ECO:0000313" key="1">
    <source>
        <dbReference type="EMBL" id="VAW54793.1"/>
    </source>
</evidence>
<gene>
    <name evidence="1" type="ORF">MNBD_GAMMA06-613</name>
</gene>
<accession>A0A3B0WQT1</accession>
<name>A0A3B0WQT1_9ZZZZ</name>
<evidence type="ECO:0008006" key="2">
    <source>
        <dbReference type="Google" id="ProtNLM"/>
    </source>
</evidence>
<dbReference type="EMBL" id="UOFD01000079">
    <property type="protein sequence ID" value="VAW54793.1"/>
    <property type="molecule type" value="Genomic_DNA"/>
</dbReference>
<dbReference type="InterPro" id="IPR028994">
    <property type="entry name" value="Integrin_alpha_N"/>
</dbReference>
<dbReference type="SUPFAM" id="SSF69318">
    <property type="entry name" value="Integrin alpha N-terminal domain"/>
    <property type="match status" value="1"/>
</dbReference>
<proteinExistence type="predicted"/>
<sequence length="654" mass="73151">MRIRKRIFTVLLLALIAFFAVINADRFVRPVFENKYFNSHFLGTHYFLNDLAGVSPKQPALAEVYLLSHSARAAVVVPNERQQLELVAADKYGLSQDPKIKGWGSSSVPVNGKGELQLYYYRTFLVGEFQPDDTTVRQRNLKITIPWHSIHAAFGGIDISSEESASATIFDIKLNSAGRFWIETQPPPSDGFAIEFNLQGFAPGEVRIGAEQLPIDKNQFTLTTRDLHSLALTELDGDVGAEISVVRGGVRGRIGEVDPAASDLLVVANTSQSLVSDSPEFLKRGCPGRQSAWVDIDFDGDLDLYVSCGRPHEPAAQFGNQLFENTANGLVENGEKFAVNFQAYGAFRFIDWDGDLDPDLWWADASGELQYYENQKAQFVLRSVFAGTWKGSYRPPQLMIQDFTKDRFPDLVVFHPAGNLLIENRNGESKMILLPMLGLPQKTVAGHWLDIDLDGNIDLLTALNGVYLNQGNAQFKQEKSNLKDKLFIRDARLVSFATDEGRRLLIAYRTCLPSKFCGARRVALSLLRGFLPLELDSLEFFGLIEPYDWPVYVLERSIVNSAFKEVAITLQGSRFNPLAIGGRVDLSWASQKQSHWVAETDSALYSRADFTMYASLPISEEVNGHAYWPDGCKVDFVITEKNHQLQISRPLSCR</sequence>
<dbReference type="PANTHER" id="PTHR46580">
    <property type="entry name" value="SENSOR KINASE-RELATED"/>
    <property type="match status" value="1"/>
</dbReference>
<dbReference type="AlphaFoldDB" id="A0A3B0WQT1"/>
<dbReference type="PANTHER" id="PTHR46580:SF4">
    <property type="entry name" value="ATP_GTP-BINDING PROTEIN"/>
    <property type="match status" value="1"/>
</dbReference>
<organism evidence="1">
    <name type="scientific">hydrothermal vent metagenome</name>
    <dbReference type="NCBI Taxonomy" id="652676"/>
    <lineage>
        <taxon>unclassified sequences</taxon>
        <taxon>metagenomes</taxon>
        <taxon>ecological metagenomes</taxon>
    </lineage>
</organism>